<dbReference type="PANTHER" id="PTHR30288">
    <property type="entry name" value="FLAGELLAR CAP/ASSEMBLY PROTEIN FLID"/>
    <property type="match status" value="1"/>
</dbReference>
<dbReference type="InterPro" id="IPR010809">
    <property type="entry name" value="FliD_C"/>
</dbReference>
<accession>A0A1H9VIR6</accession>
<comment type="function">
    <text evidence="5">Required for morphogenesis and for the elongation of the flagellar filament by facilitating polymerization of the flagellin monomers at the tip of growing filament. Forms a capping structure, which prevents flagellin subunits (transported through the central channel of the flagellum) from leaking out without polymerization at the distal end.</text>
</comment>
<dbReference type="GO" id="GO:0071973">
    <property type="term" value="P:bacterial-type flagellum-dependent cell motility"/>
    <property type="evidence" value="ECO:0007669"/>
    <property type="project" value="TreeGrafter"/>
</dbReference>
<dbReference type="GO" id="GO:0007155">
    <property type="term" value="P:cell adhesion"/>
    <property type="evidence" value="ECO:0007669"/>
    <property type="project" value="InterPro"/>
</dbReference>
<evidence type="ECO:0000259" key="7">
    <source>
        <dbReference type="Pfam" id="PF07195"/>
    </source>
</evidence>
<dbReference type="Pfam" id="PF07195">
    <property type="entry name" value="FliD_C"/>
    <property type="match status" value="1"/>
</dbReference>
<name>A0A1H9VIR6_9BACI</name>
<keyword evidence="8" id="KW-0969">Cilium</keyword>
<dbReference type="GO" id="GO:0005576">
    <property type="term" value="C:extracellular region"/>
    <property type="evidence" value="ECO:0007669"/>
    <property type="project" value="UniProtKB-SubCell"/>
</dbReference>
<gene>
    <name evidence="8" type="ORF">SAMN05444126_12117</name>
</gene>
<dbReference type="GO" id="GO:0009424">
    <property type="term" value="C:bacterial-type flagellum hook"/>
    <property type="evidence" value="ECO:0007669"/>
    <property type="project" value="UniProtKB-UniRule"/>
</dbReference>
<keyword evidence="8" id="KW-0966">Cell projection</keyword>
<dbReference type="EMBL" id="FOGV01000021">
    <property type="protein sequence ID" value="SES21680.1"/>
    <property type="molecule type" value="Genomic_DNA"/>
</dbReference>
<evidence type="ECO:0000256" key="4">
    <source>
        <dbReference type="ARBA" id="ARBA00023143"/>
    </source>
</evidence>
<dbReference type="STRING" id="1464123.SAMN05444126_12117"/>
<dbReference type="GO" id="GO:0009421">
    <property type="term" value="C:bacterial-type flagellum filament cap"/>
    <property type="evidence" value="ECO:0007669"/>
    <property type="project" value="InterPro"/>
</dbReference>
<dbReference type="AlphaFoldDB" id="A0A1H9VIR6"/>
<feature type="domain" description="Flagellar hook-associated protein 2 C-terminal" evidence="7">
    <location>
        <begin position="239"/>
        <end position="500"/>
    </location>
</feature>
<protein>
    <recommendedName>
        <fullName evidence="5">Flagellar hook-associated protein 2</fullName>
        <shortName evidence="5">HAP2</shortName>
    </recommendedName>
    <alternativeName>
        <fullName evidence="5">Flagellar cap protein</fullName>
    </alternativeName>
</protein>
<keyword evidence="3 5" id="KW-0175">Coiled coil</keyword>
<dbReference type="InterPro" id="IPR040026">
    <property type="entry name" value="FliD"/>
</dbReference>
<evidence type="ECO:0000256" key="3">
    <source>
        <dbReference type="ARBA" id="ARBA00023054"/>
    </source>
</evidence>
<dbReference type="Pfam" id="PF02465">
    <property type="entry name" value="FliD_N"/>
    <property type="match status" value="1"/>
</dbReference>
<sequence length="513" mass="57672">MDTMRITGMASGMDIEGTVRDLMQAERQPLVDMQQEQKETELKMDEYREVNRDLMKFHDDMFENILMPSAMTAKEVQSSNESLVSAEASSSAAEGTYTFEDVELASSETNVSAAPVYAEGSGSDDFDLHAPLSEMAEHLTGEVGETFDVELTTFSDDGEAVEFAESYDAATASMNDVLEDINASEIGAQAFFDENSGQLSVTREETGVRNPDGGAEVLFGEGNFMTDVLNMDEANANEARDASFTMNGMETTRRDNSFEIDGMTVSLNDGFENQQVAVEVGTDTEDIFDNIMSFVEDYNELINELDDKTNEEYHRDYKPLTEEQMQEMDEREIEMWNEQAESGLLRNDDVIGRGLTSMRSDMYGEFTPDDENQAFNMLPDIGITTGDWENRGELQVDEDELRAAIEEDSESVYNLFAANGEGEERGIARRVRDSVDNTMNSIAERAGNPDMPVTENSTLGREISNQNDRIINFERRMQQVEDRYWSEFNEMERAMNEANAQMQQLQSQMGGMM</sequence>
<evidence type="ECO:0000259" key="6">
    <source>
        <dbReference type="Pfam" id="PF02465"/>
    </source>
</evidence>
<keyword evidence="9" id="KW-1185">Reference proteome</keyword>
<evidence type="ECO:0000256" key="1">
    <source>
        <dbReference type="ARBA" id="ARBA00009764"/>
    </source>
</evidence>
<reference evidence="9" key="1">
    <citation type="submission" date="2016-10" db="EMBL/GenBank/DDBJ databases">
        <authorList>
            <person name="de Groot N.N."/>
        </authorList>
    </citation>
    <scope>NUCLEOTIDE SEQUENCE [LARGE SCALE GENOMIC DNA]</scope>
    <source>
        <strain evidence="9">10nlg</strain>
    </source>
</reference>
<evidence type="ECO:0000256" key="2">
    <source>
        <dbReference type="ARBA" id="ARBA00011255"/>
    </source>
</evidence>
<feature type="coiled-coil region" evidence="5">
    <location>
        <begin position="463"/>
        <end position="508"/>
    </location>
</feature>
<comment type="caution">
    <text evidence="8">The sequence shown here is derived from an EMBL/GenBank/DDBJ whole genome shotgun (WGS) entry which is preliminary data.</text>
</comment>
<keyword evidence="8" id="KW-0282">Flagellum</keyword>
<proteinExistence type="inferred from homology"/>
<keyword evidence="5" id="KW-0964">Secreted</keyword>
<dbReference type="PANTHER" id="PTHR30288:SF0">
    <property type="entry name" value="FLAGELLAR HOOK-ASSOCIATED PROTEIN 2"/>
    <property type="match status" value="1"/>
</dbReference>
<dbReference type="RefSeq" id="WP_093073834.1">
    <property type="nucleotide sequence ID" value="NZ_FOGV01000021.1"/>
</dbReference>
<keyword evidence="4 5" id="KW-0975">Bacterial flagellum</keyword>
<comment type="subunit">
    <text evidence="2 5">Homopentamer.</text>
</comment>
<dbReference type="InterPro" id="IPR003481">
    <property type="entry name" value="FliD_N"/>
</dbReference>
<evidence type="ECO:0000256" key="5">
    <source>
        <dbReference type="RuleBase" id="RU362066"/>
    </source>
</evidence>
<organism evidence="8 9">
    <name type="scientific">Salisediminibacterium halotolerans</name>
    <dbReference type="NCBI Taxonomy" id="517425"/>
    <lineage>
        <taxon>Bacteria</taxon>
        <taxon>Bacillati</taxon>
        <taxon>Bacillota</taxon>
        <taxon>Bacilli</taxon>
        <taxon>Bacillales</taxon>
        <taxon>Bacillaceae</taxon>
        <taxon>Salisediminibacterium</taxon>
    </lineage>
</organism>
<evidence type="ECO:0000313" key="8">
    <source>
        <dbReference type="EMBL" id="SES21680.1"/>
    </source>
</evidence>
<comment type="subcellular location">
    <subcellularLocation>
        <location evidence="5">Secreted</location>
    </subcellularLocation>
    <subcellularLocation>
        <location evidence="5">Bacterial flagellum</location>
    </subcellularLocation>
</comment>
<comment type="similarity">
    <text evidence="1 5">Belongs to the FliD family.</text>
</comment>
<dbReference type="OrthoDB" id="9776025at2"/>
<evidence type="ECO:0000313" key="9">
    <source>
        <dbReference type="Proteomes" id="UP000199318"/>
    </source>
</evidence>
<feature type="domain" description="Flagellar hook-associated protein 2 N-terminal" evidence="6">
    <location>
        <begin position="11"/>
        <end position="107"/>
    </location>
</feature>
<dbReference type="Proteomes" id="UP000199318">
    <property type="component" value="Unassembled WGS sequence"/>
</dbReference>